<comment type="caution">
    <text evidence="2">The sequence shown here is derived from an EMBL/GenBank/DDBJ whole genome shotgun (WGS) entry which is preliminary data.</text>
</comment>
<dbReference type="EMBL" id="CAJMWW010000664">
    <property type="protein sequence ID" value="CAE6481777.1"/>
    <property type="molecule type" value="Genomic_DNA"/>
</dbReference>
<gene>
    <name evidence="2" type="ORF">RDB_LOCUS209661</name>
</gene>
<name>A0A8H3CFL7_9AGAM</name>
<dbReference type="InterPro" id="IPR010259">
    <property type="entry name" value="S8pro/Inhibitor_I9"/>
</dbReference>
<sequence length="93" mass="10445">MSESFTVPISRASQNAIPNRYLVCLKEHADTESHINWLEQQIAMSHNESIECKVVYKYSLAKGYTAVLTGPVLEALTERDDVNSIAEDSQATW</sequence>
<dbReference type="Proteomes" id="UP000663841">
    <property type="component" value="Unassembled WGS sequence"/>
</dbReference>
<reference evidence="2" key="1">
    <citation type="submission" date="2021-01" db="EMBL/GenBank/DDBJ databases">
        <authorList>
            <person name="Kaushik A."/>
        </authorList>
    </citation>
    <scope>NUCLEOTIDE SEQUENCE</scope>
    <source>
        <strain evidence="2">AG3-T5</strain>
    </source>
</reference>
<protein>
    <recommendedName>
        <fullName evidence="1">Inhibitor I9 domain-containing protein</fullName>
    </recommendedName>
</protein>
<evidence type="ECO:0000259" key="1">
    <source>
        <dbReference type="Pfam" id="PF05922"/>
    </source>
</evidence>
<dbReference type="InterPro" id="IPR037045">
    <property type="entry name" value="S8pro/Inhibitor_I9_sf"/>
</dbReference>
<dbReference type="AlphaFoldDB" id="A0A8H3CFL7"/>
<dbReference type="Gene3D" id="3.30.70.80">
    <property type="entry name" value="Peptidase S8 propeptide/proteinase inhibitor I9"/>
    <property type="match status" value="1"/>
</dbReference>
<dbReference type="Pfam" id="PF05922">
    <property type="entry name" value="Inhibitor_I9"/>
    <property type="match status" value="1"/>
</dbReference>
<proteinExistence type="predicted"/>
<feature type="domain" description="Inhibitor I9" evidence="1">
    <location>
        <begin position="21"/>
        <end position="89"/>
    </location>
</feature>
<evidence type="ECO:0000313" key="3">
    <source>
        <dbReference type="Proteomes" id="UP000663841"/>
    </source>
</evidence>
<dbReference type="SUPFAM" id="SSF54897">
    <property type="entry name" value="Protease propeptides/inhibitors"/>
    <property type="match status" value="1"/>
</dbReference>
<accession>A0A8H3CFL7</accession>
<evidence type="ECO:0000313" key="2">
    <source>
        <dbReference type="EMBL" id="CAE6481777.1"/>
    </source>
</evidence>
<organism evidence="2 3">
    <name type="scientific">Rhizoctonia solani</name>
    <dbReference type="NCBI Taxonomy" id="456999"/>
    <lineage>
        <taxon>Eukaryota</taxon>
        <taxon>Fungi</taxon>
        <taxon>Dikarya</taxon>
        <taxon>Basidiomycota</taxon>
        <taxon>Agaricomycotina</taxon>
        <taxon>Agaricomycetes</taxon>
        <taxon>Cantharellales</taxon>
        <taxon>Ceratobasidiaceae</taxon>
        <taxon>Rhizoctonia</taxon>
    </lineage>
</organism>